<feature type="region of interest" description="Disordered" evidence="1">
    <location>
        <begin position="1"/>
        <end position="29"/>
    </location>
</feature>
<reference evidence="2 3" key="1">
    <citation type="journal article" date="2020" name="Nature">
        <title>Six reference-quality genomes reveal evolution of bat adaptations.</title>
        <authorList>
            <person name="Jebb D."/>
            <person name="Huang Z."/>
            <person name="Pippel M."/>
            <person name="Hughes G.M."/>
            <person name="Lavrichenko K."/>
            <person name="Devanna P."/>
            <person name="Winkler S."/>
            <person name="Jermiin L.S."/>
            <person name="Skirmuntt E.C."/>
            <person name="Katzourakis A."/>
            <person name="Burkitt-Gray L."/>
            <person name="Ray D.A."/>
            <person name="Sullivan K.A.M."/>
            <person name="Roscito J.G."/>
            <person name="Kirilenko B.M."/>
            <person name="Davalos L.M."/>
            <person name="Corthals A.P."/>
            <person name="Power M.L."/>
            <person name="Jones G."/>
            <person name="Ransome R.D."/>
            <person name="Dechmann D.K.N."/>
            <person name="Locatelli A.G."/>
            <person name="Puechmaille S.J."/>
            <person name="Fedrigo O."/>
            <person name="Jarvis E.D."/>
            <person name="Hiller M."/>
            <person name="Vernes S.C."/>
            <person name="Myers E.W."/>
            <person name="Teeling E.C."/>
        </authorList>
    </citation>
    <scope>NUCLEOTIDE SEQUENCE [LARGE SCALE GENOMIC DNA]</scope>
    <source>
        <strain evidence="2">MMyoMyo1</strain>
        <tissue evidence="2">Flight muscle</tissue>
    </source>
</reference>
<evidence type="ECO:0000256" key="1">
    <source>
        <dbReference type="SAM" id="MobiDB-lite"/>
    </source>
</evidence>
<protein>
    <submittedName>
        <fullName evidence="2">Uncharacterized protein</fullName>
    </submittedName>
</protein>
<evidence type="ECO:0000313" key="3">
    <source>
        <dbReference type="Proteomes" id="UP000527355"/>
    </source>
</evidence>
<dbReference type="EMBL" id="JABWUV010000001">
    <property type="protein sequence ID" value="KAF6387757.1"/>
    <property type="molecule type" value="Genomic_DNA"/>
</dbReference>
<name>A0A7J8AME3_MYOMY</name>
<comment type="caution">
    <text evidence="2">The sequence shown here is derived from an EMBL/GenBank/DDBJ whole genome shotgun (WGS) entry which is preliminary data.</text>
</comment>
<accession>A0A7J8AME3</accession>
<organism evidence="2 3">
    <name type="scientific">Myotis myotis</name>
    <name type="common">Greater mouse-eared bat</name>
    <name type="synonym">Vespertilio myotis</name>
    <dbReference type="NCBI Taxonomy" id="51298"/>
    <lineage>
        <taxon>Eukaryota</taxon>
        <taxon>Metazoa</taxon>
        <taxon>Chordata</taxon>
        <taxon>Craniata</taxon>
        <taxon>Vertebrata</taxon>
        <taxon>Euteleostomi</taxon>
        <taxon>Mammalia</taxon>
        <taxon>Eutheria</taxon>
        <taxon>Laurasiatheria</taxon>
        <taxon>Chiroptera</taxon>
        <taxon>Yangochiroptera</taxon>
        <taxon>Vespertilionidae</taxon>
        <taxon>Myotis</taxon>
    </lineage>
</organism>
<keyword evidence="3" id="KW-1185">Reference proteome</keyword>
<dbReference type="AlphaFoldDB" id="A0A7J8AME3"/>
<proteinExistence type="predicted"/>
<sequence length="130" mass="14452">MSTLQMVQKEPQRQGRHRPRPLCVDRTPPSYQRLTDTGMLMAPLPRVPRGLHVGNHTKHLECLAHSKPLQTCTQLFGGAFTCVAAFPPLPSRRRVWPSDAHVEKRALGGLGGFFRVTQLASSDRCLGQAM</sequence>
<evidence type="ECO:0000313" key="2">
    <source>
        <dbReference type="EMBL" id="KAF6387757.1"/>
    </source>
</evidence>
<gene>
    <name evidence="2" type="ORF">mMyoMyo1_008195</name>
</gene>
<dbReference type="Proteomes" id="UP000527355">
    <property type="component" value="Unassembled WGS sequence"/>
</dbReference>